<accession>A0A4R3NW36</accession>
<comment type="caution">
    <text evidence="1">The sequence shown here is derived from an EMBL/GenBank/DDBJ whole genome shotgun (WGS) entry which is preliminary data.</text>
</comment>
<dbReference type="RefSeq" id="WP_165972726.1">
    <property type="nucleotide sequence ID" value="NZ_SMAR01000004.1"/>
</dbReference>
<sequence>MVAAQIQKHNQAAIVFDEADVLIIAGKQVDYFGQKGRIVHRHDAVAMFIQNTAGHPESWQSFKEKLLNLDVMTSVTYGRAVLAPALR</sequence>
<protein>
    <submittedName>
        <fullName evidence="1">Uncharacterized protein</fullName>
    </submittedName>
</protein>
<evidence type="ECO:0000313" key="1">
    <source>
        <dbReference type="EMBL" id="TCT42749.1"/>
    </source>
</evidence>
<proteinExistence type="predicted"/>
<organism evidence="1 2">
    <name type="scientific">Martelella mediterranea</name>
    <dbReference type="NCBI Taxonomy" id="293089"/>
    <lineage>
        <taxon>Bacteria</taxon>
        <taxon>Pseudomonadati</taxon>
        <taxon>Pseudomonadota</taxon>
        <taxon>Alphaproteobacteria</taxon>
        <taxon>Hyphomicrobiales</taxon>
        <taxon>Aurantimonadaceae</taxon>
        <taxon>Martelella</taxon>
    </lineage>
</organism>
<dbReference type="Proteomes" id="UP000295097">
    <property type="component" value="Unassembled WGS sequence"/>
</dbReference>
<evidence type="ECO:0000313" key="2">
    <source>
        <dbReference type="Proteomes" id="UP000295097"/>
    </source>
</evidence>
<gene>
    <name evidence="1" type="ORF">EDC90_100449</name>
</gene>
<dbReference type="EMBL" id="SMAR01000004">
    <property type="protein sequence ID" value="TCT42749.1"/>
    <property type="molecule type" value="Genomic_DNA"/>
</dbReference>
<name>A0A4R3NW36_9HYPH</name>
<dbReference type="AlphaFoldDB" id="A0A4R3NW36"/>
<reference evidence="1 2" key="1">
    <citation type="submission" date="2019-03" db="EMBL/GenBank/DDBJ databases">
        <title>Freshwater and sediment microbial communities from various areas in North America, analyzing microbe dynamics in response to fracking.</title>
        <authorList>
            <person name="Lamendella R."/>
        </authorList>
    </citation>
    <scope>NUCLEOTIDE SEQUENCE [LARGE SCALE GENOMIC DNA]</scope>
    <source>
        <strain evidence="1 2">175.2</strain>
    </source>
</reference>
<keyword evidence="2" id="KW-1185">Reference proteome</keyword>